<name>A0ACB8BNQ0_9AGAM</name>
<evidence type="ECO:0000313" key="2">
    <source>
        <dbReference type="Proteomes" id="UP000790709"/>
    </source>
</evidence>
<gene>
    <name evidence="1" type="ORF">BV22DRAFT_1086128</name>
</gene>
<protein>
    <submittedName>
        <fullName evidence="1">Uncharacterized protein</fullName>
    </submittedName>
</protein>
<accession>A0ACB8BNQ0</accession>
<dbReference type="Proteomes" id="UP000790709">
    <property type="component" value="Unassembled WGS sequence"/>
</dbReference>
<proteinExistence type="predicted"/>
<keyword evidence="2" id="KW-1185">Reference proteome</keyword>
<comment type="caution">
    <text evidence="1">The sequence shown here is derived from an EMBL/GenBank/DDBJ whole genome shotgun (WGS) entry which is preliminary data.</text>
</comment>
<sequence length="662" mass="73308">MLHQLPTEIAVHAASYLPLYSLCKATLVCRQWNELITTNESIVYRNAALLHRFLAPAELAFQKPKLKGHEWRLFCRRRLEIERGWRGRGPSSFKELSAAGDSVYRFRVNEEEGIVIATCQFRGGLFVADLIDNRLLWSLPAIHVVWDAHCEYDRGYIVFDRFDKCKEVWRRNRDFIASDVPEGYPPDEKMLRVSELAAERHVSSTRRGHYRPWALLKMPEPTQAFRFVYPTLIAATADRAYLWDIPTSRLVQTIPDIQMANAPGRLGTINSVEVSDQYALFCGSSQLRIYERETGTVVFHTTVSELPSTQWDMLPGRAAATAGHMLVSCKLAQASHVGGPGGQDEFFAVHVSSSGKDMVALTRKGCLLIVRDFEHVITKQVSLADAAVQLNFSPNSDILNNFLGHLALGDTNGKVAVATRLGIFIVSVEAEIDKLSAERAFRPGVSVCRVKNCDSAQMLERISCLQVADRGLYFNWHPAVNLDPPATPAARHEWIVAQTNSGGGQNHIVDEDAGTDGNTLTYEDSEPNSNGSGELHSAHGKAPSHAGDDELPVLLEDVADTAEPSSEHPADAIYPHSPDLFDLSLPQLQSVGDLDGESDSGTDASEEPSATLPPVLNPIYDNNEDENMDFSPPFVLDSEGINFERDFGQWFSPGSTVYSIQF</sequence>
<organism evidence="1 2">
    <name type="scientific">Leucogyrophana mollusca</name>
    <dbReference type="NCBI Taxonomy" id="85980"/>
    <lineage>
        <taxon>Eukaryota</taxon>
        <taxon>Fungi</taxon>
        <taxon>Dikarya</taxon>
        <taxon>Basidiomycota</taxon>
        <taxon>Agaricomycotina</taxon>
        <taxon>Agaricomycetes</taxon>
        <taxon>Agaricomycetidae</taxon>
        <taxon>Boletales</taxon>
        <taxon>Boletales incertae sedis</taxon>
        <taxon>Leucogyrophana</taxon>
    </lineage>
</organism>
<dbReference type="EMBL" id="MU266376">
    <property type="protein sequence ID" value="KAH7926823.1"/>
    <property type="molecule type" value="Genomic_DNA"/>
</dbReference>
<evidence type="ECO:0000313" key="1">
    <source>
        <dbReference type="EMBL" id="KAH7926823.1"/>
    </source>
</evidence>
<reference evidence="1" key="1">
    <citation type="journal article" date="2021" name="New Phytol.">
        <title>Evolutionary innovations through gain and loss of genes in the ectomycorrhizal Boletales.</title>
        <authorList>
            <person name="Wu G."/>
            <person name="Miyauchi S."/>
            <person name="Morin E."/>
            <person name="Kuo A."/>
            <person name="Drula E."/>
            <person name="Varga T."/>
            <person name="Kohler A."/>
            <person name="Feng B."/>
            <person name="Cao Y."/>
            <person name="Lipzen A."/>
            <person name="Daum C."/>
            <person name="Hundley H."/>
            <person name="Pangilinan J."/>
            <person name="Johnson J."/>
            <person name="Barry K."/>
            <person name="LaButti K."/>
            <person name="Ng V."/>
            <person name="Ahrendt S."/>
            <person name="Min B."/>
            <person name="Choi I.G."/>
            <person name="Park H."/>
            <person name="Plett J.M."/>
            <person name="Magnuson J."/>
            <person name="Spatafora J.W."/>
            <person name="Nagy L.G."/>
            <person name="Henrissat B."/>
            <person name="Grigoriev I.V."/>
            <person name="Yang Z.L."/>
            <person name="Xu J."/>
            <person name="Martin F.M."/>
        </authorList>
    </citation>
    <scope>NUCLEOTIDE SEQUENCE</scope>
    <source>
        <strain evidence="1">KUC20120723A-06</strain>
    </source>
</reference>